<evidence type="ECO:0000313" key="1">
    <source>
        <dbReference type="EMBL" id="VXC24598.1"/>
    </source>
</evidence>
<name>A0A653X086_BACMY</name>
<protein>
    <submittedName>
        <fullName evidence="1">Uncharacterized protein</fullName>
    </submittedName>
</protein>
<sequence length="42" mass="5134">MDIFGIPTLIPIIVAFKYKYNYQNVSIKFSSNYVYWNNKRFH</sequence>
<evidence type="ECO:0000313" key="2">
    <source>
        <dbReference type="Proteomes" id="UP000437562"/>
    </source>
</evidence>
<gene>
    <name evidence="1" type="ORF">BACI71_30338</name>
</gene>
<dbReference type="AlphaFoldDB" id="A0A653X086"/>
<proteinExistence type="predicted"/>
<accession>A0A653X086</accession>
<organism evidence="1 2">
    <name type="scientific">Bacillus mycoides</name>
    <dbReference type="NCBI Taxonomy" id="1405"/>
    <lineage>
        <taxon>Bacteria</taxon>
        <taxon>Bacillati</taxon>
        <taxon>Bacillota</taxon>
        <taxon>Bacilli</taxon>
        <taxon>Bacillales</taxon>
        <taxon>Bacillaceae</taxon>
        <taxon>Bacillus</taxon>
        <taxon>Bacillus cereus group</taxon>
    </lineage>
</organism>
<reference evidence="1 2" key="1">
    <citation type="submission" date="2019-10" db="EMBL/GenBank/DDBJ databases">
        <authorList>
            <person name="Karimi E."/>
        </authorList>
    </citation>
    <scope>NUCLEOTIDE SEQUENCE [LARGE SCALE GENOMIC DNA]</scope>
    <source>
        <strain evidence="1">Bacillus sp. 71</strain>
    </source>
</reference>
<dbReference type="Proteomes" id="UP000437562">
    <property type="component" value="Unassembled WGS sequence"/>
</dbReference>
<dbReference type="EMBL" id="CABWMC010000023">
    <property type="protein sequence ID" value="VXC24598.1"/>
    <property type="molecule type" value="Genomic_DNA"/>
</dbReference>